<protein>
    <submittedName>
        <fullName evidence="3">Uncharacterized protein</fullName>
    </submittedName>
</protein>
<evidence type="ECO:0000313" key="2">
    <source>
        <dbReference type="Proteomes" id="UP000887566"/>
    </source>
</evidence>
<feature type="region of interest" description="Disordered" evidence="1">
    <location>
        <begin position="1"/>
        <end position="69"/>
    </location>
</feature>
<keyword evidence="2" id="KW-1185">Reference proteome</keyword>
<dbReference type="WBParaSite" id="PSAMB.scaffold18444size938.g37581.t1">
    <property type="protein sequence ID" value="PSAMB.scaffold18444size938.g37581.t1"/>
    <property type="gene ID" value="PSAMB.scaffold18444size938.g37581"/>
</dbReference>
<feature type="compositionally biased region" description="Polar residues" evidence="1">
    <location>
        <begin position="25"/>
        <end position="35"/>
    </location>
</feature>
<dbReference type="Proteomes" id="UP000887566">
    <property type="component" value="Unplaced"/>
</dbReference>
<name>A0A914VG03_9BILA</name>
<sequence>APPFSSSLKGRRPPTQPARRRQPSEAFQRSQQATKTIAIGLFGSGGDRLGAADRGEETSLPLVTRLSTI</sequence>
<dbReference type="AlphaFoldDB" id="A0A914VG03"/>
<evidence type="ECO:0000313" key="3">
    <source>
        <dbReference type="WBParaSite" id="PSAMB.scaffold18444size938.g37581.t1"/>
    </source>
</evidence>
<evidence type="ECO:0000256" key="1">
    <source>
        <dbReference type="SAM" id="MobiDB-lite"/>
    </source>
</evidence>
<proteinExistence type="predicted"/>
<accession>A0A914VG03</accession>
<reference evidence="3" key="1">
    <citation type="submission" date="2022-11" db="UniProtKB">
        <authorList>
            <consortium name="WormBaseParasite"/>
        </authorList>
    </citation>
    <scope>IDENTIFICATION</scope>
</reference>
<organism evidence="2 3">
    <name type="scientific">Plectus sambesii</name>
    <dbReference type="NCBI Taxonomy" id="2011161"/>
    <lineage>
        <taxon>Eukaryota</taxon>
        <taxon>Metazoa</taxon>
        <taxon>Ecdysozoa</taxon>
        <taxon>Nematoda</taxon>
        <taxon>Chromadorea</taxon>
        <taxon>Plectida</taxon>
        <taxon>Plectina</taxon>
        <taxon>Plectoidea</taxon>
        <taxon>Plectidae</taxon>
        <taxon>Plectus</taxon>
    </lineage>
</organism>